<keyword evidence="1" id="KW-0472">Membrane</keyword>
<evidence type="ECO:0000313" key="2">
    <source>
        <dbReference type="EMBL" id="ODA29127.1"/>
    </source>
</evidence>
<keyword evidence="3" id="KW-1185">Reference proteome</keyword>
<dbReference type="AlphaFoldDB" id="A0A1C3E791"/>
<feature type="transmembrane region" description="Helical" evidence="1">
    <location>
        <begin position="27"/>
        <end position="52"/>
    </location>
</feature>
<evidence type="ECO:0000256" key="1">
    <source>
        <dbReference type="SAM" id="Phobius"/>
    </source>
</evidence>
<gene>
    <name evidence="2" type="ORF">A6X21_09970</name>
</gene>
<keyword evidence="1" id="KW-1133">Transmembrane helix</keyword>
<protein>
    <submittedName>
        <fullName evidence="2">Uncharacterized protein</fullName>
    </submittedName>
</protein>
<keyword evidence="1" id="KW-0812">Transmembrane</keyword>
<comment type="caution">
    <text evidence="2">The sequence shown here is derived from an EMBL/GenBank/DDBJ whole genome shotgun (WGS) entry which is preliminary data.</text>
</comment>
<dbReference type="Proteomes" id="UP000094828">
    <property type="component" value="Unassembled WGS sequence"/>
</dbReference>
<feature type="transmembrane region" description="Helical" evidence="1">
    <location>
        <begin position="72"/>
        <end position="94"/>
    </location>
</feature>
<sequence>MQKAFSSAVNCSLLFVKPVVSRFGLQWCCVTTAIILLFMLALWYILAPWFILSAGNLSAGKGVPCAPADDQIAIHLIQVSVVLALTAGLFEMFFRDFMQRKNIFSRHMSHVVPLCLAMLCRHCSSRRQSDCRFGRFCVESRNDRSSGMSALQAVS</sequence>
<name>A0A1C3E791_9PLAN</name>
<accession>A0A1C3E791</accession>
<evidence type="ECO:0000313" key="3">
    <source>
        <dbReference type="Proteomes" id="UP000094828"/>
    </source>
</evidence>
<dbReference type="EMBL" id="LYDR01000144">
    <property type="protein sequence ID" value="ODA29127.1"/>
    <property type="molecule type" value="Genomic_DNA"/>
</dbReference>
<organism evidence="2 3">
    <name type="scientific">Planctopirus hydrillae</name>
    <dbReference type="NCBI Taxonomy" id="1841610"/>
    <lineage>
        <taxon>Bacteria</taxon>
        <taxon>Pseudomonadati</taxon>
        <taxon>Planctomycetota</taxon>
        <taxon>Planctomycetia</taxon>
        <taxon>Planctomycetales</taxon>
        <taxon>Planctomycetaceae</taxon>
        <taxon>Planctopirus</taxon>
    </lineage>
</organism>
<reference evidence="2 3" key="1">
    <citation type="submission" date="2016-05" db="EMBL/GenBank/DDBJ databases">
        <title>Genomic and physiological characterization of Planctopirus sp. isolated from fresh water lake.</title>
        <authorList>
            <person name="Subhash Y."/>
            <person name="Ramana C."/>
        </authorList>
    </citation>
    <scope>NUCLEOTIDE SEQUENCE [LARGE SCALE GENOMIC DNA]</scope>
    <source>
        <strain evidence="2 3">JC280</strain>
    </source>
</reference>
<proteinExistence type="predicted"/>